<dbReference type="STRING" id="320771.Cflav_PD1222"/>
<dbReference type="PANTHER" id="PTHR38454">
    <property type="entry name" value="INTEGRAL MEMBRANE PROTEIN-RELATED"/>
    <property type="match status" value="1"/>
</dbReference>
<gene>
    <name evidence="3" type="ORF">Cflav_PD1222</name>
</gene>
<dbReference type="OrthoDB" id="183803at2"/>
<evidence type="ECO:0000313" key="3">
    <source>
        <dbReference type="EMBL" id="EEF58495.1"/>
    </source>
</evidence>
<feature type="transmembrane region" description="Helical" evidence="2">
    <location>
        <begin position="405"/>
        <end position="423"/>
    </location>
</feature>
<feature type="transmembrane region" description="Helical" evidence="2">
    <location>
        <begin position="735"/>
        <end position="757"/>
    </location>
</feature>
<evidence type="ECO:0000313" key="4">
    <source>
        <dbReference type="Proteomes" id="UP000003688"/>
    </source>
</evidence>
<organism evidence="3 4">
    <name type="scientific">Pedosphaera parvula (strain Ellin514)</name>
    <dbReference type="NCBI Taxonomy" id="320771"/>
    <lineage>
        <taxon>Bacteria</taxon>
        <taxon>Pseudomonadati</taxon>
        <taxon>Verrucomicrobiota</taxon>
        <taxon>Pedosphaerae</taxon>
        <taxon>Pedosphaerales</taxon>
        <taxon>Pedosphaeraceae</taxon>
        <taxon>Pedosphaera</taxon>
    </lineage>
</organism>
<feature type="transmembrane region" description="Helical" evidence="2">
    <location>
        <begin position="240"/>
        <end position="259"/>
    </location>
</feature>
<keyword evidence="4" id="KW-1185">Reference proteome</keyword>
<protein>
    <recommendedName>
        <fullName evidence="5">YfhO family protein</fullName>
    </recommendedName>
</protein>
<dbReference type="AlphaFoldDB" id="B9XNS2"/>
<keyword evidence="2" id="KW-0472">Membrane</keyword>
<comment type="caution">
    <text evidence="3">The sequence shown here is derived from an EMBL/GenBank/DDBJ whole genome shotgun (WGS) entry which is preliminary data.</text>
</comment>
<feature type="transmembrane region" description="Helical" evidence="2">
    <location>
        <begin position="31"/>
        <end position="55"/>
    </location>
</feature>
<reference evidence="3 4" key="1">
    <citation type="journal article" date="2011" name="J. Bacteriol.">
        <title>Genome sequence of 'Pedosphaera parvula' Ellin514, an aerobic Verrucomicrobial isolate from pasture soil.</title>
        <authorList>
            <person name="Kant R."/>
            <person name="van Passel M.W."/>
            <person name="Sangwan P."/>
            <person name="Palva A."/>
            <person name="Lucas S."/>
            <person name="Copeland A."/>
            <person name="Lapidus A."/>
            <person name="Glavina Del Rio T."/>
            <person name="Dalin E."/>
            <person name="Tice H."/>
            <person name="Bruce D."/>
            <person name="Goodwin L."/>
            <person name="Pitluck S."/>
            <person name="Chertkov O."/>
            <person name="Larimer F.W."/>
            <person name="Land M.L."/>
            <person name="Hauser L."/>
            <person name="Brettin T.S."/>
            <person name="Detter J.C."/>
            <person name="Han S."/>
            <person name="de Vos W.M."/>
            <person name="Janssen P.H."/>
            <person name="Smidt H."/>
        </authorList>
    </citation>
    <scope>NUCLEOTIDE SEQUENCE [LARGE SCALE GENOMIC DNA]</scope>
    <source>
        <strain evidence="3 4">Ellin514</strain>
    </source>
</reference>
<feature type="transmembrane region" description="Helical" evidence="2">
    <location>
        <begin position="210"/>
        <end position="228"/>
    </location>
</feature>
<feature type="transmembrane region" description="Helical" evidence="2">
    <location>
        <begin position="307"/>
        <end position="325"/>
    </location>
</feature>
<feature type="transmembrane region" description="Helical" evidence="2">
    <location>
        <begin position="435"/>
        <end position="456"/>
    </location>
</feature>
<keyword evidence="2" id="KW-0812">Transmembrane</keyword>
<name>B9XNS2_PEDPL</name>
<dbReference type="Pfam" id="PF09586">
    <property type="entry name" value="YfhO"/>
    <property type="match status" value="1"/>
</dbReference>
<accession>B9XNS2</accession>
<evidence type="ECO:0008006" key="5">
    <source>
        <dbReference type="Google" id="ProtNLM"/>
    </source>
</evidence>
<evidence type="ECO:0000256" key="1">
    <source>
        <dbReference type="SAM" id="MobiDB-lite"/>
    </source>
</evidence>
<dbReference type="PANTHER" id="PTHR38454:SF1">
    <property type="entry name" value="INTEGRAL MEMBRANE PROTEIN"/>
    <property type="match status" value="1"/>
</dbReference>
<dbReference type="RefSeq" id="WP_007417458.1">
    <property type="nucleotide sequence ID" value="NZ_ABOX02000042.1"/>
</dbReference>
<evidence type="ECO:0000256" key="2">
    <source>
        <dbReference type="SAM" id="Phobius"/>
    </source>
</evidence>
<keyword evidence="2" id="KW-1133">Transmembrane helix</keyword>
<feature type="transmembrane region" description="Helical" evidence="2">
    <location>
        <begin position="371"/>
        <end position="393"/>
    </location>
</feature>
<feature type="transmembrane region" description="Helical" evidence="2">
    <location>
        <begin position="139"/>
        <end position="157"/>
    </location>
</feature>
<dbReference type="EMBL" id="ABOX02000042">
    <property type="protein sequence ID" value="EEF58495.1"/>
    <property type="molecule type" value="Genomic_DNA"/>
</dbReference>
<sequence length="762" mass="84691">MIDSQPAINDKTATGSPTGPGLDSWLTPSRFAAILGILIVSCFPQVVGGFETFYYRDFSGFGYPLAFYHKEAFWRFEMPLWNPFSNSGMPFTAQWNTLTLYPLSIFYLLFPLSWSLGVFCLGHLFLAGMGMYFLAYRWTGNRFAAAVAGAVFAFNGLTWHSLMWPNNIAALGWMPWVVWLVERSWRVGGRGMVLAALAGAMQMLSGAPEVIAQTWVLLGVLWLVQIVSGQVPRGRMVLRAVGVLILVSSLAAAQLLPFLDLLSHSQRDKGFADAQWAMPLSGWVNYLVPLFRPQGGVGQTGQYWTSSYYLGIGTVLLALIGIWHVRGNFIKMLIVLAAFSLCMAMGDNAVFYPAVKHIFPQIGFMRFPIKFVVMVTFAVPLIAASGVNWIQNLQEEDRTKAWKEIRIVGAVLLGLIIITIWSAGRSKGNSEDINLTIKSGFGRGFFLVLILGWFLMLQRQKTVKMQRILQVILLILLWMDVFTHSPNLNPTVSRAVYAPDAIRDYMKLGDQLRPGASRAMLSLEAMNNLQFHEVTNAQIDVSGRRLGFFGNYNLLDHASKFDGFYSLDIKEYKEVVDRVYLTSNSLPKIQDFLGISLYSSTNGMDWTNRNSFLPMITAGQKPLFADGSNAMNAVFDEKFAPAQVVYLPTAAKGQIQADNPAEVTLGTPKVSAQHLAIEVDAKSPAMVVVAQAFYHPWQAFVDGQPIKLWRANYAFQALEVPSGHHHVEIVYKDRAFQTGAVISLLALLSCVAAWFMARPQAG</sequence>
<dbReference type="InterPro" id="IPR018580">
    <property type="entry name" value="Uncharacterised_YfhO"/>
</dbReference>
<feature type="transmembrane region" description="Helical" evidence="2">
    <location>
        <begin position="105"/>
        <end position="127"/>
    </location>
</feature>
<feature type="region of interest" description="Disordered" evidence="1">
    <location>
        <begin position="1"/>
        <end position="21"/>
    </location>
</feature>
<dbReference type="Proteomes" id="UP000003688">
    <property type="component" value="Unassembled WGS sequence"/>
</dbReference>
<feature type="transmembrane region" description="Helical" evidence="2">
    <location>
        <begin position="332"/>
        <end position="351"/>
    </location>
</feature>
<proteinExistence type="predicted"/>